<accession>A0ABW1E4G5</accession>
<reference evidence="10" key="1">
    <citation type="journal article" date="2019" name="Int. J. Syst. Evol. Microbiol.">
        <title>The Global Catalogue of Microorganisms (GCM) 10K type strain sequencing project: providing services to taxonomists for standard genome sequencing and annotation.</title>
        <authorList>
            <consortium name="The Broad Institute Genomics Platform"/>
            <consortium name="The Broad Institute Genome Sequencing Center for Infectious Disease"/>
            <person name="Wu L."/>
            <person name="Ma J."/>
        </authorList>
    </citation>
    <scope>NUCLEOTIDE SEQUENCE [LARGE SCALE GENOMIC DNA]</scope>
    <source>
        <strain evidence="10">JCM 10411</strain>
    </source>
</reference>
<keyword evidence="3" id="KW-0597">Phosphoprotein</keyword>
<dbReference type="InterPro" id="IPR013587">
    <property type="entry name" value="Nitrate/nitrite_sensing"/>
</dbReference>
<feature type="compositionally biased region" description="Low complexity" evidence="7">
    <location>
        <begin position="690"/>
        <end position="709"/>
    </location>
</feature>
<comment type="caution">
    <text evidence="9">The sequence shown here is derived from an EMBL/GenBank/DDBJ whole genome shotgun (WGS) entry which is preliminary data.</text>
</comment>
<evidence type="ECO:0000256" key="2">
    <source>
        <dbReference type="ARBA" id="ARBA00012438"/>
    </source>
</evidence>
<evidence type="ECO:0000256" key="4">
    <source>
        <dbReference type="ARBA" id="ARBA00022679"/>
    </source>
</evidence>
<comment type="catalytic activity">
    <reaction evidence="1">
        <text>ATP + protein L-histidine = ADP + protein N-phospho-L-histidine.</text>
        <dbReference type="EC" id="2.7.13.3"/>
    </reaction>
</comment>
<evidence type="ECO:0000256" key="3">
    <source>
        <dbReference type="ARBA" id="ARBA00022553"/>
    </source>
</evidence>
<evidence type="ECO:0000256" key="7">
    <source>
        <dbReference type="SAM" id="MobiDB-lite"/>
    </source>
</evidence>
<proteinExistence type="predicted"/>
<dbReference type="EMBL" id="JBHSOA010000061">
    <property type="protein sequence ID" value="MFC5855171.1"/>
    <property type="molecule type" value="Genomic_DNA"/>
</dbReference>
<protein>
    <recommendedName>
        <fullName evidence="2">histidine kinase</fullName>
        <ecNumber evidence="2">2.7.13.3</ecNumber>
    </recommendedName>
</protein>
<dbReference type="Gene3D" id="6.10.340.10">
    <property type="match status" value="1"/>
</dbReference>
<gene>
    <name evidence="9" type="ORF">ACFPZI_26325</name>
</gene>
<evidence type="ECO:0000256" key="1">
    <source>
        <dbReference type="ARBA" id="ARBA00000085"/>
    </source>
</evidence>
<evidence type="ECO:0000259" key="8">
    <source>
        <dbReference type="PROSITE" id="PS50906"/>
    </source>
</evidence>
<dbReference type="PANTHER" id="PTHR44936">
    <property type="entry name" value="SENSOR PROTEIN CREC"/>
    <property type="match status" value="1"/>
</dbReference>
<evidence type="ECO:0000256" key="6">
    <source>
        <dbReference type="ARBA" id="ARBA00023012"/>
    </source>
</evidence>
<keyword evidence="10" id="KW-1185">Reference proteome</keyword>
<dbReference type="Gene3D" id="3.30.565.10">
    <property type="entry name" value="Histidine kinase-like ATPase, C-terminal domain"/>
    <property type="match status" value="1"/>
</dbReference>
<dbReference type="PROSITE" id="PS50906">
    <property type="entry name" value="NIT"/>
    <property type="match status" value="1"/>
</dbReference>
<dbReference type="RefSeq" id="WP_381367667.1">
    <property type="nucleotide sequence ID" value="NZ_JBHSOA010000061.1"/>
</dbReference>
<feature type="region of interest" description="Disordered" evidence="7">
    <location>
        <begin position="776"/>
        <end position="842"/>
    </location>
</feature>
<evidence type="ECO:0000313" key="9">
    <source>
        <dbReference type="EMBL" id="MFC5855171.1"/>
    </source>
</evidence>
<dbReference type="InterPro" id="IPR010910">
    <property type="entry name" value="Nitrate/nitrite_sensing_bac"/>
</dbReference>
<evidence type="ECO:0000256" key="5">
    <source>
        <dbReference type="ARBA" id="ARBA00022777"/>
    </source>
</evidence>
<sequence>MSPRTGARRRLGSIRLSLVLLALVPTVTLTAMWGVTTIQMFSEGLRLRSQTELSRSTGAMGTDATLALQRERGLTATWLASPKDSRAALDAQREKTDAAVARLAGQADAIAEAPARVSDPLYSVLGSVGSLEYYRNQVDKPSDITAEQALDHYSSIIQDQIHAFQQLSQVDDGDLTSQAGPLVSLEQAAEVLSQENAHLTLAWPSGELEDESWATFAELVTTRRWLVEAQIVPFLRGSTKTQAERILQSPEWRTLQEVEDEVRDSRPTAEDRKISLPDAQKRWDAALDKVAPQYAALIEEQTGALLTRSADEARGMLLTAASLSAGGLIALLLSVGMSWRITRSLSLRLRGLRMATLSLAEERLPDVVARLERGEKVDAESAITPLDYGHDELGQVAQAFNTAQRTAVHTAVELADTRRGFQKVILGIARQSQNLVNLQLSKLDLLERTHTDPEVLKGLYELDSTASQLRRYEENLVIISGERPGRSWSEPVALIDILRSAVGEVAEYQRVEVHTDEEVALAPPAVADVIHLLAELIDNATVYSPAPILVEVRAALVAKGLAVEIEDRGLGLSEDDYASINTQLASPPQFDVVALADDLRLGMFVISQLAHRHGITVTLRPSPYGGTTAIVLIPHTIVVRDAPGTPREATPALAGATNGHRRADGTDSTDPGALGSTATGVGEATDAANPTHGTDGTDPAPDTHTADTGNTRAPGEAPSLPSRSGASQRISARPAAAPSSAPRANGLTPLPRRVPQTSLAAELREEAVMPPVEDDAASFTAEHAASSLAGFQRGTSEARDDDKDARAGAAPPTAGDDATESSGAPAEAPAPSRELSTPPADR</sequence>
<keyword evidence="5" id="KW-0418">Kinase</keyword>
<feature type="domain" description="NIT" evidence="8">
    <location>
        <begin position="59"/>
        <end position="312"/>
    </location>
</feature>
<dbReference type="SUPFAM" id="SSF55874">
    <property type="entry name" value="ATPase domain of HSP90 chaperone/DNA topoisomerase II/histidine kinase"/>
    <property type="match status" value="1"/>
</dbReference>
<organism evidence="9 10">
    <name type="scientific">Streptomyces chlorus</name>
    <dbReference type="NCBI Taxonomy" id="887452"/>
    <lineage>
        <taxon>Bacteria</taxon>
        <taxon>Bacillati</taxon>
        <taxon>Actinomycetota</taxon>
        <taxon>Actinomycetes</taxon>
        <taxon>Kitasatosporales</taxon>
        <taxon>Streptomycetaceae</taxon>
        <taxon>Streptomyces</taxon>
    </lineage>
</organism>
<dbReference type="InterPro" id="IPR036890">
    <property type="entry name" value="HATPase_C_sf"/>
</dbReference>
<keyword evidence="6" id="KW-0902">Two-component regulatory system</keyword>
<dbReference type="Proteomes" id="UP001596180">
    <property type="component" value="Unassembled WGS sequence"/>
</dbReference>
<dbReference type="EC" id="2.7.13.3" evidence="2"/>
<feature type="compositionally biased region" description="Low complexity" evidence="7">
    <location>
        <begin position="807"/>
        <end position="834"/>
    </location>
</feature>
<dbReference type="InterPro" id="IPR050980">
    <property type="entry name" value="2C_sensor_his_kinase"/>
</dbReference>
<feature type="compositionally biased region" description="Low complexity" evidence="7">
    <location>
        <begin position="726"/>
        <end position="744"/>
    </location>
</feature>
<evidence type="ECO:0000313" key="10">
    <source>
        <dbReference type="Proteomes" id="UP001596180"/>
    </source>
</evidence>
<dbReference type="SMART" id="SM00387">
    <property type="entry name" value="HATPase_c"/>
    <property type="match status" value="1"/>
</dbReference>
<keyword evidence="4" id="KW-0808">Transferase</keyword>
<feature type="compositionally biased region" description="Basic and acidic residues" evidence="7">
    <location>
        <begin position="796"/>
        <end position="806"/>
    </location>
</feature>
<dbReference type="Pfam" id="PF08376">
    <property type="entry name" value="NIT"/>
    <property type="match status" value="1"/>
</dbReference>
<dbReference type="PANTHER" id="PTHR44936:SF9">
    <property type="entry name" value="SENSOR PROTEIN CREC"/>
    <property type="match status" value="1"/>
</dbReference>
<name>A0ABW1E4G5_9ACTN</name>
<dbReference type="Pfam" id="PF02518">
    <property type="entry name" value="HATPase_c"/>
    <property type="match status" value="1"/>
</dbReference>
<dbReference type="InterPro" id="IPR003594">
    <property type="entry name" value="HATPase_dom"/>
</dbReference>
<feature type="region of interest" description="Disordered" evidence="7">
    <location>
        <begin position="642"/>
        <end position="753"/>
    </location>
</feature>